<feature type="signal peptide" evidence="5">
    <location>
        <begin position="1"/>
        <end position="24"/>
    </location>
</feature>
<dbReference type="AlphaFoldDB" id="A0A174LRK7"/>
<dbReference type="PANTHER" id="PTHR30290:SF9">
    <property type="entry name" value="OLIGOPEPTIDE-BINDING PROTEIN APPA"/>
    <property type="match status" value="1"/>
</dbReference>
<evidence type="ECO:0000256" key="5">
    <source>
        <dbReference type="SAM" id="SignalP"/>
    </source>
</evidence>
<dbReference type="GO" id="GO:0043190">
    <property type="term" value="C:ATP-binding cassette (ABC) transporter complex"/>
    <property type="evidence" value="ECO:0007669"/>
    <property type="project" value="InterPro"/>
</dbReference>
<organism evidence="7 8">
    <name type="scientific">Clostridium disporicum</name>
    <dbReference type="NCBI Taxonomy" id="84024"/>
    <lineage>
        <taxon>Bacteria</taxon>
        <taxon>Bacillati</taxon>
        <taxon>Bacillota</taxon>
        <taxon>Clostridia</taxon>
        <taxon>Eubacteriales</taxon>
        <taxon>Clostridiaceae</taxon>
        <taxon>Clostridium</taxon>
    </lineage>
</organism>
<dbReference type="PIRSF" id="PIRSF002741">
    <property type="entry name" value="MppA"/>
    <property type="match status" value="1"/>
</dbReference>
<dbReference type="InterPro" id="IPR023765">
    <property type="entry name" value="SBP_5_CS"/>
</dbReference>
<dbReference type="GO" id="GO:1904680">
    <property type="term" value="F:peptide transmembrane transporter activity"/>
    <property type="evidence" value="ECO:0007669"/>
    <property type="project" value="TreeGrafter"/>
</dbReference>
<dbReference type="GO" id="GO:0015833">
    <property type="term" value="P:peptide transport"/>
    <property type="evidence" value="ECO:0007669"/>
    <property type="project" value="TreeGrafter"/>
</dbReference>
<evidence type="ECO:0000259" key="6">
    <source>
        <dbReference type="Pfam" id="PF00496"/>
    </source>
</evidence>
<dbReference type="Proteomes" id="UP000095594">
    <property type="component" value="Unassembled WGS sequence"/>
</dbReference>
<dbReference type="EMBL" id="CYZX01000036">
    <property type="protein sequence ID" value="CUP24360.1"/>
    <property type="molecule type" value="Genomic_DNA"/>
</dbReference>
<reference evidence="7 8" key="1">
    <citation type="submission" date="2015-09" db="EMBL/GenBank/DDBJ databases">
        <authorList>
            <consortium name="Pathogen Informatics"/>
        </authorList>
    </citation>
    <scope>NUCLEOTIDE SEQUENCE [LARGE SCALE GENOMIC DNA]</scope>
    <source>
        <strain evidence="7 8">2789STDY5834856</strain>
    </source>
</reference>
<accession>A0A174LRK7</accession>
<evidence type="ECO:0000256" key="3">
    <source>
        <dbReference type="ARBA" id="ARBA00022448"/>
    </source>
</evidence>
<evidence type="ECO:0000256" key="4">
    <source>
        <dbReference type="ARBA" id="ARBA00022729"/>
    </source>
</evidence>
<dbReference type="Gene3D" id="3.40.190.10">
    <property type="entry name" value="Periplasmic binding protein-like II"/>
    <property type="match status" value="1"/>
</dbReference>
<dbReference type="InterPro" id="IPR039424">
    <property type="entry name" value="SBP_5"/>
</dbReference>
<dbReference type="PROSITE" id="PS51257">
    <property type="entry name" value="PROKAR_LIPOPROTEIN"/>
    <property type="match status" value="1"/>
</dbReference>
<keyword evidence="4 5" id="KW-0732">Signal</keyword>
<dbReference type="PROSITE" id="PS01040">
    <property type="entry name" value="SBP_BACTERIAL_5"/>
    <property type="match status" value="1"/>
</dbReference>
<protein>
    <submittedName>
        <fullName evidence="7">Periplasmic dipeptide transport protein</fullName>
    </submittedName>
</protein>
<feature type="chain" id="PRO_5008027196" evidence="5">
    <location>
        <begin position="25"/>
        <end position="546"/>
    </location>
</feature>
<evidence type="ECO:0000313" key="7">
    <source>
        <dbReference type="EMBL" id="CUP24360.1"/>
    </source>
</evidence>
<dbReference type="SUPFAM" id="SSF53850">
    <property type="entry name" value="Periplasmic binding protein-like II"/>
    <property type="match status" value="1"/>
</dbReference>
<proteinExistence type="inferred from homology"/>
<comment type="subcellular location">
    <subcellularLocation>
        <location evidence="1">Cell membrane</location>
        <topology evidence="1">Lipid-anchor</topology>
    </subcellularLocation>
</comment>
<dbReference type="InterPro" id="IPR000914">
    <property type="entry name" value="SBP_5_dom"/>
</dbReference>
<dbReference type="GO" id="GO:0042597">
    <property type="term" value="C:periplasmic space"/>
    <property type="evidence" value="ECO:0007669"/>
    <property type="project" value="UniProtKB-ARBA"/>
</dbReference>
<dbReference type="OrthoDB" id="9772924at2"/>
<dbReference type="InterPro" id="IPR030678">
    <property type="entry name" value="Peptide/Ni-bd"/>
</dbReference>
<sequence length="546" mass="60503">MRKRSIALSLIFAMSLMFVGCNNASEGTSKNTDDNTEVVVNTEAKDSISAYVGTNIFEGSLDPIKGAMSYGYSFTNCALTRVNSESEYEGDLATDWQISDDSLVYTFNLREGVKFHDGSDFTAEDVVFTYETVKENQGNNENVDLSRLESVTALDDYTVEFKLSESYSPFFDSVALLGIVPSDAYDSETFDKYPIGTGAWKVIQYDTDQQIIVQANEDYYEGAPEIKQVTFVKMDNEAAFSNAKSGQLDIVMVAPNYALEEIDGMHIENLETMDVRNISLPCIPEQVVKNHDGNEVTVGNNVTSDVAVRKALSIGIDRESIINNALNGIGKPATGFTNNLTWGNPLVYEDNQREEAKKLLEDAGWVDSDGDGIREKDGVKCEFDVYSPSSDQQRYLLAVAVAEDAKELGISINAKQGTWDELTAKANTAGIVWGWGQYSPTVLKSLLYSELFLVGAYDNTVGYSNEEVDKLIDEAIDSNNQEDAIKKWKEVQAVSAEDYPYLYIVNIEHSYFVNDSIDISVDTQIAHPHGHGSPIICNMKDWKVNE</sequence>
<dbReference type="RefSeq" id="WP_055268418.1">
    <property type="nucleotide sequence ID" value="NZ_CABIXQ010000036.1"/>
</dbReference>
<keyword evidence="3" id="KW-0813">Transport</keyword>
<dbReference type="CDD" id="cd08518">
    <property type="entry name" value="PBP2_NikA_DppA_OppA_like_19"/>
    <property type="match status" value="1"/>
</dbReference>
<dbReference type="Pfam" id="PF00496">
    <property type="entry name" value="SBP_bac_5"/>
    <property type="match status" value="1"/>
</dbReference>
<feature type="domain" description="Solute-binding protein family 5" evidence="6">
    <location>
        <begin position="87"/>
        <end position="441"/>
    </location>
</feature>
<gene>
    <name evidence="7" type="primary">appA_5</name>
    <name evidence="7" type="ORF">ERS852471_03263</name>
</gene>
<name>A0A174LRK7_9CLOT</name>
<dbReference type="PANTHER" id="PTHR30290">
    <property type="entry name" value="PERIPLASMIC BINDING COMPONENT OF ABC TRANSPORTER"/>
    <property type="match status" value="1"/>
</dbReference>
<evidence type="ECO:0000256" key="1">
    <source>
        <dbReference type="ARBA" id="ARBA00004193"/>
    </source>
</evidence>
<comment type="similarity">
    <text evidence="2">Belongs to the bacterial solute-binding protein 5 family.</text>
</comment>
<evidence type="ECO:0000256" key="2">
    <source>
        <dbReference type="ARBA" id="ARBA00005695"/>
    </source>
</evidence>
<evidence type="ECO:0000313" key="8">
    <source>
        <dbReference type="Proteomes" id="UP000095594"/>
    </source>
</evidence>
<dbReference type="Gene3D" id="3.10.105.10">
    <property type="entry name" value="Dipeptide-binding Protein, Domain 3"/>
    <property type="match status" value="1"/>
</dbReference>